<keyword evidence="3 6" id="KW-0812">Transmembrane</keyword>
<reference evidence="7 8" key="1">
    <citation type="submission" date="2024-09" db="EMBL/GenBank/DDBJ databases">
        <authorList>
            <person name="Sun Q."/>
            <person name="Mori K."/>
        </authorList>
    </citation>
    <scope>NUCLEOTIDE SEQUENCE [LARGE SCALE GENOMIC DNA]</scope>
    <source>
        <strain evidence="7 8">TBRC 4575</strain>
    </source>
</reference>
<comment type="caution">
    <text evidence="7">The sequence shown here is derived from an EMBL/GenBank/DDBJ whole genome shotgun (WGS) entry which is preliminary data.</text>
</comment>
<name>A0ABV6K2T7_9LACO</name>
<feature type="transmembrane region" description="Helical" evidence="6">
    <location>
        <begin position="12"/>
        <end position="35"/>
    </location>
</feature>
<feature type="transmembrane region" description="Helical" evidence="6">
    <location>
        <begin position="319"/>
        <end position="342"/>
    </location>
</feature>
<feature type="transmembrane region" description="Helical" evidence="6">
    <location>
        <begin position="373"/>
        <end position="392"/>
    </location>
</feature>
<accession>A0ABV6K2T7</accession>
<feature type="transmembrane region" description="Helical" evidence="6">
    <location>
        <begin position="429"/>
        <end position="450"/>
    </location>
</feature>
<dbReference type="PANTHER" id="PTHR30250:SF11">
    <property type="entry name" value="O-ANTIGEN TRANSPORTER-RELATED"/>
    <property type="match status" value="1"/>
</dbReference>
<dbReference type="EMBL" id="JBHLUK010000059">
    <property type="protein sequence ID" value="MFC0423774.1"/>
    <property type="molecule type" value="Genomic_DNA"/>
</dbReference>
<feature type="transmembrane region" description="Helical" evidence="6">
    <location>
        <begin position="349"/>
        <end position="367"/>
    </location>
</feature>
<feature type="transmembrane region" description="Helical" evidence="6">
    <location>
        <begin position="107"/>
        <end position="124"/>
    </location>
</feature>
<comment type="subcellular location">
    <subcellularLocation>
        <location evidence="1">Cell membrane</location>
        <topology evidence="1">Multi-pass membrane protein</topology>
    </subcellularLocation>
</comment>
<feature type="transmembrane region" description="Helical" evidence="6">
    <location>
        <begin position="278"/>
        <end position="299"/>
    </location>
</feature>
<dbReference type="PANTHER" id="PTHR30250">
    <property type="entry name" value="PST FAMILY PREDICTED COLANIC ACID TRANSPORTER"/>
    <property type="match status" value="1"/>
</dbReference>
<keyword evidence="8" id="KW-1185">Reference proteome</keyword>
<dbReference type="InterPro" id="IPR002797">
    <property type="entry name" value="Polysacc_synth"/>
</dbReference>
<evidence type="ECO:0000313" key="8">
    <source>
        <dbReference type="Proteomes" id="UP001589855"/>
    </source>
</evidence>
<proteinExistence type="predicted"/>
<dbReference type="RefSeq" id="WP_137645715.1">
    <property type="nucleotide sequence ID" value="NZ_BAABRM010000023.1"/>
</dbReference>
<dbReference type="Pfam" id="PF01943">
    <property type="entry name" value="Polysacc_synt"/>
    <property type="match status" value="1"/>
</dbReference>
<feature type="transmembrane region" description="Helical" evidence="6">
    <location>
        <begin position="136"/>
        <end position="158"/>
    </location>
</feature>
<feature type="transmembrane region" description="Helical" evidence="6">
    <location>
        <begin position="404"/>
        <end position="423"/>
    </location>
</feature>
<feature type="transmembrane region" description="Helical" evidence="6">
    <location>
        <begin position="204"/>
        <end position="221"/>
    </location>
</feature>
<feature type="transmembrane region" description="Helical" evidence="6">
    <location>
        <begin position="79"/>
        <end position="101"/>
    </location>
</feature>
<evidence type="ECO:0000256" key="4">
    <source>
        <dbReference type="ARBA" id="ARBA00022989"/>
    </source>
</evidence>
<feature type="transmembrane region" description="Helical" evidence="6">
    <location>
        <begin position="164"/>
        <end position="183"/>
    </location>
</feature>
<evidence type="ECO:0000256" key="2">
    <source>
        <dbReference type="ARBA" id="ARBA00022475"/>
    </source>
</evidence>
<dbReference type="Proteomes" id="UP001589855">
    <property type="component" value="Unassembled WGS sequence"/>
</dbReference>
<evidence type="ECO:0000313" key="7">
    <source>
        <dbReference type="EMBL" id="MFC0423774.1"/>
    </source>
</evidence>
<evidence type="ECO:0000256" key="3">
    <source>
        <dbReference type="ARBA" id="ARBA00022692"/>
    </source>
</evidence>
<evidence type="ECO:0000256" key="1">
    <source>
        <dbReference type="ARBA" id="ARBA00004651"/>
    </source>
</evidence>
<gene>
    <name evidence="7" type="ORF">ACFFGS_06520</name>
</gene>
<evidence type="ECO:0000256" key="5">
    <source>
        <dbReference type="ARBA" id="ARBA00023136"/>
    </source>
</evidence>
<organism evidence="7 8">
    <name type="scientific">Lactiplantibacillus plajomi</name>
    <dbReference type="NCBI Taxonomy" id="1457217"/>
    <lineage>
        <taxon>Bacteria</taxon>
        <taxon>Bacillati</taxon>
        <taxon>Bacillota</taxon>
        <taxon>Bacilli</taxon>
        <taxon>Lactobacillales</taxon>
        <taxon>Lactobacillaceae</taxon>
        <taxon>Lactiplantibacillus</taxon>
    </lineage>
</organism>
<protein>
    <submittedName>
        <fullName evidence="7">Lipopolysaccharide biosynthesis protein</fullName>
    </submittedName>
</protein>
<sequence length="462" mass="50952">MERYKKLFSNSAIFAIGNLGSKMITFLMVPLYTRYLTTAEYGQSDVMWTLVSLLTPILTLSIIDAVFRFSLDEDSDNTSVLSNGVIISLVSAVLCLLLSPILARFHYGIYVCVLTLASAVESMFQQFARGIGKSKLYASTGIVMSVITVVSNIIMIVWVGWGLFGYLASMLIAQLGGFVYLFIALRAWQYIQFSKANMVLAKRMLIYSIPLIPNAVSWWLSNSANKIFIALMLGAAANGIYAVANKIPSLISVFYTIFTQAWQISAVEEYKSKDVGRFFSTVLNATLNVLFIGVATLTLFSKVFVHILSTPAYYSAWQIVPWLSLAVLYSCVSSFIGTVYTSSMKTGQILYTTVAGAVINVLMNLILIPIFGVVGAGAGAAVSFVVVSLLRLRGSQKFVNIKLDWKILVVSQLLIFIEIWLMHQVKAPLAVAMLILTVGVLVILNLRPFIPLAAKLRQRQKH</sequence>
<evidence type="ECO:0000256" key="6">
    <source>
        <dbReference type="SAM" id="Phobius"/>
    </source>
</evidence>
<keyword evidence="2" id="KW-1003">Cell membrane</keyword>
<dbReference type="InterPro" id="IPR050833">
    <property type="entry name" value="Poly_Biosynth_Transport"/>
</dbReference>
<feature type="transmembrane region" description="Helical" evidence="6">
    <location>
        <begin position="47"/>
        <end position="67"/>
    </location>
</feature>
<keyword evidence="4 6" id="KW-1133">Transmembrane helix</keyword>
<keyword evidence="5 6" id="KW-0472">Membrane</keyword>